<keyword evidence="3" id="KW-1185">Reference proteome</keyword>
<dbReference type="KEGG" id="mng:MNEG_10140"/>
<protein>
    <submittedName>
        <fullName evidence="2">Uncharacterized protein</fullName>
    </submittedName>
</protein>
<dbReference type="EMBL" id="KK102415">
    <property type="protein sequence ID" value="KIY97822.1"/>
    <property type="molecule type" value="Genomic_DNA"/>
</dbReference>
<gene>
    <name evidence="2" type="ORF">MNEG_10140</name>
</gene>
<evidence type="ECO:0000313" key="3">
    <source>
        <dbReference type="Proteomes" id="UP000054498"/>
    </source>
</evidence>
<dbReference type="AlphaFoldDB" id="A0A0D2JE15"/>
<dbReference type="Proteomes" id="UP000054498">
    <property type="component" value="Unassembled WGS sequence"/>
</dbReference>
<feature type="region of interest" description="Disordered" evidence="1">
    <location>
        <begin position="258"/>
        <end position="281"/>
    </location>
</feature>
<organism evidence="2 3">
    <name type="scientific">Monoraphidium neglectum</name>
    <dbReference type="NCBI Taxonomy" id="145388"/>
    <lineage>
        <taxon>Eukaryota</taxon>
        <taxon>Viridiplantae</taxon>
        <taxon>Chlorophyta</taxon>
        <taxon>core chlorophytes</taxon>
        <taxon>Chlorophyceae</taxon>
        <taxon>CS clade</taxon>
        <taxon>Sphaeropleales</taxon>
        <taxon>Selenastraceae</taxon>
        <taxon>Monoraphidium</taxon>
    </lineage>
</organism>
<dbReference type="RefSeq" id="XP_013896842.1">
    <property type="nucleotide sequence ID" value="XM_014041388.1"/>
</dbReference>
<accession>A0A0D2JE15</accession>
<sequence length="358" mass="37651">MTRSPVLQLAGMRRCAPQKPCPPPFPDAGRRSSALLGDSAWLVQARAGGDAARVALERCDGQVKAVVVLEVQRAQVLLRPLQGCGPHSCPEPVRSLEDAVRTLAKCSAAKQQLDRRAAAAVAALQQQPGAAGLQKLSAAIEEDLGPEAACGGAAGEAAEICRWLDAGVVPALVDHAAACACPQLHAARPPARRGRTDQQRAHSHANAIAALVQRAGGARGAHEARLAVRCVQGLLDSGGARAAAPMLHLLLGLLDGGGGGGPQQRRRPWAQQQEQQQQQQQQQEQACSAFAAAVVESPMLLEVLQDLYSQTAWHLPMAEMLAKIRGEWLQCVPHHSGLALGLRDAAHWIGLIGFGRGS</sequence>
<proteinExistence type="predicted"/>
<evidence type="ECO:0000256" key="1">
    <source>
        <dbReference type="SAM" id="MobiDB-lite"/>
    </source>
</evidence>
<evidence type="ECO:0000313" key="2">
    <source>
        <dbReference type="EMBL" id="KIY97822.1"/>
    </source>
</evidence>
<name>A0A0D2JE15_9CHLO</name>
<feature type="compositionally biased region" description="Low complexity" evidence="1">
    <location>
        <begin position="269"/>
        <end position="281"/>
    </location>
</feature>
<dbReference type="GeneID" id="25727273"/>
<reference evidence="2 3" key="1">
    <citation type="journal article" date="2013" name="BMC Genomics">
        <title>Reconstruction of the lipid metabolism for the microalga Monoraphidium neglectum from its genome sequence reveals characteristics suitable for biofuel production.</title>
        <authorList>
            <person name="Bogen C."/>
            <person name="Al-Dilaimi A."/>
            <person name="Albersmeier A."/>
            <person name="Wichmann J."/>
            <person name="Grundmann M."/>
            <person name="Rupp O."/>
            <person name="Lauersen K.J."/>
            <person name="Blifernez-Klassen O."/>
            <person name="Kalinowski J."/>
            <person name="Goesmann A."/>
            <person name="Mussgnug J.H."/>
            <person name="Kruse O."/>
        </authorList>
    </citation>
    <scope>NUCLEOTIDE SEQUENCE [LARGE SCALE GENOMIC DNA]</scope>
    <source>
        <strain evidence="2 3">SAG 48.87</strain>
    </source>
</reference>